<dbReference type="Gene3D" id="3.40.190.150">
    <property type="entry name" value="Bordetella uptake gene, domain 1"/>
    <property type="match status" value="1"/>
</dbReference>
<dbReference type="RefSeq" id="WP_094098729.1">
    <property type="nucleotide sequence ID" value="NZ_CP021361.1"/>
</dbReference>
<dbReference type="Pfam" id="PF03401">
    <property type="entry name" value="TctC"/>
    <property type="match status" value="1"/>
</dbReference>
<accession>A0A240U5C3</accession>
<dbReference type="AlphaFoldDB" id="A0A240U5C3"/>
<sequence>MTLSLKPATRRAALAFLLAPAALAALHAQAQTYPSKAIRIIVPFAAGTATDTIARLAAQQLSDALKQPVVVDNRAGANGAIGAEAVAKARPDGYTLLITTNTTQAANPSLVKSLPYDPQKDFAPVSLLGKGAFVLATRTDAPFNSLAEFVAYAKTNPGKASYASSNSSGIVSGATLALKSQLELIHVPYKSGPAAITDVLGGQTSTVFVDVQSALPQLRSGKLKALGVTTAQSHPLLPGVSSLSSAPGMAGFDLGYWMAVYAPAGTPAPIVQALNQQFTQFTQSKDVVDRFAGLGFSIEGSSSTALEQFTRSETIKWRDLIATAGITPE</sequence>
<keyword evidence="4" id="KW-1185">Reference proteome</keyword>
<name>A0A240U5C3_9BURK</name>
<gene>
    <name evidence="3" type="ORF">CBP34_17025</name>
</gene>
<comment type="similarity">
    <text evidence="1">Belongs to the UPF0065 (bug) family.</text>
</comment>
<proteinExistence type="inferred from homology"/>
<protein>
    <submittedName>
        <fullName evidence="3">ABC transporter substrate-binding protein</fullName>
    </submittedName>
</protein>
<dbReference type="PANTHER" id="PTHR42928">
    <property type="entry name" value="TRICARBOXYLATE-BINDING PROTEIN"/>
    <property type="match status" value="1"/>
</dbReference>
<feature type="chain" id="PRO_5013326185" evidence="2">
    <location>
        <begin position="31"/>
        <end position="329"/>
    </location>
</feature>
<evidence type="ECO:0000256" key="2">
    <source>
        <dbReference type="SAM" id="SignalP"/>
    </source>
</evidence>
<dbReference type="Gene3D" id="3.40.190.10">
    <property type="entry name" value="Periplasmic binding protein-like II"/>
    <property type="match status" value="1"/>
</dbReference>
<keyword evidence="2" id="KW-0732">Signal</keyword>
<evidence type="ECO:0000313" key="4">
    <source>
        <dbReference type="Proteomes" id="UP000194432"/>
    </source>
</evidence>
<dbReference type="SUPFAM" id="SSF53850">
    <property type="entry name" value="Periplasmic binding protein-like II"/>
    <property type="match status" value="1"/>
</dbReference>
<dbReference type="InterPro" id="IPR005064">
    <property type="entry name" value="BUG"/>
</dbReference>
<dbReference type="KEGG" id="acin:CBP34_17025"/>
<dbReference type="EMBL" id="CP021361">
    <property type="protein sequence ID" value="ART53026.1"/>
    <property type="molecule type" value="Genomic_DNA"/>
</dbReference>
<dbReference type="CDD" id="cd13578">
    <property type="entry name" value="PBP2_Bug27"/>
    <property type="match status" value="1"/>
</dbReference>
<evidence type="ECO:0000313" key="3">
    <source>
        <dbReference type="EMBL" id="ART53026.1"/>
    </source>
</evidence>
<dbReference type="PIRSF" id="PIRSF017082">
    <property type="entry name" value="YflP"/>
    <property type="match status" value="1"/>
</dbReference>
<organism evidence="3 4">
    <name type="scientific">Acidovorax carolinensis</name>
    <dbReference type="NCBI Taxonomy" id="553814"/>
    <lineage>
        <taxon>Bacteria</taxon>
        <taxon>Pseudomonadati</taxon>
        <taxon>Pseudomonadota</taxon>
        <taxon>Betaproteobacteria</taxon>
        <taxon>Burkholderiales</taxon>
        <taxon>Comamonadaceae</taxon>
        <taxon>Acidovorax</taxon>
    </lineage>
</organism>
<evidence type="ECO:0000256" key="1">
    <source>
        <dbReference type="ARBA" id="ARBA00006987"/>
    </source>
</evidence>
<feature type="signal peptide" evidence="2">
    <location>
        <begin position="1"/>
        <end position="30"/>
    </location>
</feature>
<dbReference type="PANTHER" id="PTHR42928:SF5">
    <property type="entry name" value="BLR1237 PROTEIN"/>
    <property type="match status" value="1"/>
</dbReference>
<dbReference type="Proteomes" id="UP000194432">
    <property type="component" value="Chromosome 1"/>
</dbReference>
<reference evidence="3 4" key="1">
    <citation type="submission" date="2017-05" db="EMBL/GenBank/DDBJ databases">
        <title>Polyphasic characterization of four soil-derived phenanthrene-degrading Acidovorax strains and proposal of Acidovorax phenanthrenivorans sp. nov.</title>
        <authorList>
            <person name="Singleton D.R."/>
            <person name="Lee J."/>
            <person name="Dickey A.N."/>
            <person name="Stroud A."/>
            <person name="Scholl E.H."/>
            <person name="Wright F.A."/>
            <person name="Aitken M.D."/>
        </authorList>
    </citation>
    <scope>NUCLEOTIDE SEQUENCE [LARGE SCALE GENOMIC DNA]</scope>
    <source>
        <strain evidence="3">NA3</strain>
    </source>
</reference>
<dbReference type="InterPro" id="IPR042100">
    <property type="entry name" value="Bug_dom1"/>
</dbReference>